<dbReference type="RefSeq" id="WP_319158148.1">
    <property type="nucleotide sequence ID" value="NZ_CP138359.1"/>
</dbReference>
<reference evidence="3" key="1">
    <citation type="submission" date="2023-11" db="EMBL/GenBank/DDBJ databases">
        <authorList>
            <person name="Helweg L.P."/>
            <person name="Kiel A."/>
            <person name="Hitz F."/>
            <person name="Ruckert-Reed C."/>
            <person name="Busche T."/>
            <person name="Kaltschmidt B."/>
            <person name="Kaltschmidt C."/>
        </authorList>
    </citation>
    <scope>NUCLEOTIDE SEQUENCE [LARGE SCALE GENOMIC DNA]</scope>
    <source>
        <strain evidence="3">4.1</strain>
    </source>
</reference>
<proteinExistence type="predicted"/>
<feature type="compositionally biased region" description="Basic and acidic residues" evidence="1">
    <location>
        <begin position="304"/>
        <end position="335"/>
    </location>
</feature>
<evidence type="ECO:0000313" key="2">
    <source>
        <dbReference type="EMBL" id="WPF82617.1"/>
    </source>
</evidence>
<dbReference type="Proteomes" id="UP001304340">
    <property type="component" value="Chromosome"/>
</dbReference>
<feature type="region of interest" description="Disordered" evidence="1">
    <location>
        <begin position="300"/>
        <end position="335"/>
    </location>
</feature>
<dbReference type="AlphaFoldDB" id="A0AAF0Z4E0"/>
<protein>
    <recommendedName>
        <fullName evidence="4">DUF4188 domain-containing protein</fullName>
    </recommendedName>
</protein>
<keyword evidence="3" id="KW-1185">Reference proteome</keyword>
<accession>A0AAF0Z4E0</accession>
<dbReference type="KEGG" id="sbil:SANBI_000228"/>
<sequence>MRTTDFSRAPRQARAAAMVVAEVAEMPELTDSPDAPGARASGSSGSSGRSGTSVDVRRVALSWARRARRTSATVDGAVWQTAYRLRGPERVRGVIAYLETAEQALALAGALAADGRGATVRTRVLVAEESGYSNGVWRAEGPTMAHVERFTPVTREVEHGVEPPLVADPRVTKRGASSRRGGRAGRRPRGPVRVPGSPVDAHAMFIGATRYRGLRSWLVLSREWFPMVAKMRRMHGYLWHAVYWEAPFTLGTLAFFETRDDLLVFARLPEHRRLMQWITRGTRNGTGGYIRLHVAAEPRGTTDGGDRVGVHRPVGDRDAADTHGTADEHPAGGLA</sequence>
<evidence type="ECO:0000313" key="3">
    <source>
        <dbReference type="Proteomes" id="UP001304340"/>
    </source>
</evidence>
<name>A0AAF0Z4E0_9MICO</name>
<feature type="region of interest" description="Disordered" evidence="1">
    <location>
        <begin position="27"/>
        <end position="53"/>
    </location>
</feature>
<feature type="region of interest" description="Disordered" evidence="1">
    <location>
        <begin position="167"/>
        <end position="194"/>
    </location>
</feature>
<feature type="compositionally biased region" description="Low complexity" evidence="1">
    <location>
        <begin position="37"/>
        <end position="51"/>
    </location>
</feature>
<evidence type="ECO:0000256" key="1">
    <source>
        <dbReference type="SAM" id="MobiDB-lite"/>
    </source>
</evidence>
<evidence type="ECO:0008006" key="4">
    <source>
        <dbReference type="Google" id="ProtNLM"/>
    </source>
</evidence>
<gene>
    <name evidence="2" type="ORF">SANBI_000228</name>
</gene>
<dbReference type="EMBL" id="CP138359">
    <property type="protein sequence ID" value="WPF82617.1"/>
    <property type="molecule type" value="Genomic_DNA"/>
</dbReference>
<organism evidence="2 3">
    <name type="scientific">Sanguibacter biliveldensis</name>
    <dbReference type="NCBI Taxonomy" id="3030830"/>
    <lineage>
        <taxon>Bacteria</taxon>
        <taxon>Bacillati</taxon>
        <taxon>Actinomycetota</taxon>
        <taxon>Actinomycetes</taxon>
        <taxon>Micrococcales</taxon>
        <taxon>Sanguibacteraceae</taxon>
        <taxon>Sanguibacter</taxon>
    </lineage>
</organism>
<feature type="compositionally biased region" description="Basic residues" evidence="1">
    <location>
        <begin position="172"/>
        <end position="190"/>
    </location>
</feature>